<organism evidence="1 2">
    <name type="scientific">Romanomermis culicivorax</name>
    <name type="common">Nematode worm</name>
    <dbReference type="NCBI Taxonomy" id="13658"/>
    <lineage>
        <taxon>Eukaryota</taxon>
        <taxon>Metazoa</taxon>
        <taxon>Ecdysozoa</taxon>
        <taxon>Nematoda</taxon>
        <taxon>Enoplea</taxon>
        <taxon>Dorylaimia</taxon>
        <taxon>Mermithida</taxon>
        <taxon>Mermithoidea</taxon>
        <taxon>Mermithidae</taxon>
        <taxon>Romanomermis</taxon>
    </lineage>
</organism>
<evidence type="ECO:0000313" key="1">
    <source>
        <dbReference type="Proteomes" id="UP000887565"/>
    </source>
</evidence>
<proteinExistence type="predicted"/>
<evidence type="ECO:0000313" key="2">
    <source>
        <dbReference type="WBParaSite" id="nRc.2.0.1.t08107-RA"/>
    </source>
</evidence>
<reference evidence="2" key="1">
    <citation type="submission" date="2022-11" db="UniProtKB">
        <authorList>
            <consortium name="WormBaseParasite"/>
        </authorList>
    </citation>
    <scope>IDENTIFICATION</scope>
</reference>
<keyword evidence="1" id="KW-1185">Reference proteome</keyword>
<dbReference type="WBParaSite" id="nRc.2.0.1.t08107-RA">
    <property type="protein sequence ID" value="nRc.2.0.1.t08107-RA"/>
    <property type="gene ID" value="nRc.2.0.1.g08107"/>
</dbReference>
<name>A0A915I1U2_ROMCU</name>
<dbReference type="Proteomes" id="UP000887565">
    <property type="component" value="Unplaced"/>
</dbReference>
<sequence>MFAPLVVQFVDWHVDFPSQLVSNRVPNIKCSFVKQLVHQAIVCEKRETLFYAGQQCQDDCTRLNSDLTDID</sequence>
<accession>A0A915I1U2</accession>
<protein>
    <submittedName>
        <fullName evidence="2">Uncharacterized protein</fullName>
    </submittedName>
</protein>
<dbReference type="AlphaFoldDB" id="A0A915I1U2"/>